<keyword evidence="4" id="KW-1185">Reference proteome</keyword>
<protein>
    <submittedName>
        <fullName evidence="3">Nuclear transport factor 2 family protein</fullName>
    </submittedName>
</protein>
<reference evidence="4" key="1">
    <citation type="journal article" date="2019" name="Int. J. Syst. Evol. Microbiol.">
        <title>The Global Catalogue of Microorganisms (GCM) 10K type strain sequencing project: providing services to taxonomists for standard genome sequencing and annotation.</title>
        <authorList>
            <consortium name="The Broad Institute Genomics Platform"/>
            <consortium name="The Broad Institute Genome Sequencing Center for Infectious Disease"/>
            <person name="Wu L."/>
            <person name="Ma J."/>
        </authorList>
    </citation>
    <scope>NUCLEOTIDE SEQUENCE [LARGE SCALE GENOMIC DNA]</scope>
    <source>
        <strain evidence="4">CECT 8655</strain>
    </source>
</reference>
<dbReference type="Proteomes" id="UP001595826">
    <property type="component" value="Unassembled WGS sequence"/>
</dbReference>
<dbReference type="InterPro" id="IPR037401">
    <property type="entry name" value="SnoaL-like"/>
</dbReference>
<dbReference type="InterPro" id="IPR032710">
    <property type="entry name" value="NTF2-like_dom_sf"/>
</dbReference>
<name>A0ABV8RBD2_9FLAO</name>
<dbReference type="Gene3D" id="2.120.10.30">
    <property type="entry name" value="TolB, C-terminal domain"/>
    <property type="match status" value="1"/>
</dbReference>
<evidence type="ECO:0000313" key="4">
    <source>
        <dbReference type="Proteomes" id="UP001595826"/>
    </source>
</evidence>
<feature type="chain" id="PRO_5045141451" evidence="1">
    <location>
        <begin position="18"/>
        <end position="393"/>
    </location>
</feature>
<dbReference type="EMBL" id="JBHSCY010000001">
    <property type="protein sequence ID" value="MFC4268649.1"/>
    <property type="molecule type" value="Genomic_DNA"/>
</dbReference>
<evidence type="ECO:0000313" key="3">
    <source>
        <dbReference type="EMBL" id="MFC4268649.1"/>
    </source>
</evidence>
<sequence>MKIFILIIFFISSSVLSQTNTEIHVFDIVKKGESYILKNGKNISNNTGYDSQPFFYENDKVLFASEKNGQTEIVLSNLNSTNKNLNYRSNTLNGGEYSPQRIPNSSQISAVRLDNDGLQRFYKYDSKSKKSTELIPDLKVAYPAWFDENTVVASVIVNDSLHLIISDLKSKTNTTVAKNVGRSVHKIPGTELMSFISKENDKYWLLKSLNPKTKEIKTITSVGKTEDVTWLPNGTLLLPNQSTIYQFNPKTDKNPKLFFSFSDENINNISRMAVNSEGTKIAIVAEVSPRYLAEEQLIGYNNRDINAFLKPFAKNVKVYRFPNTLSYEGLEKMRENYDSFFKNTPDLHCKILKRIVFKDKVIDHELITANGRTFKAVAIYSIKNGKIVSVTFM</sequence>
<dbReference type="RefSeq" id="WP_377409223.1">
    <property type="nucleotide sequence ID" value="NZ_JBHSCY010000001.1"/>
</dbReference>
<dbReference type="SUPFAM" id="SSF69304">
    <property type="entry name" value="Tricorn protease N-terminal domain"/>
    <property type="match status" value="1"/>
</dbReference>
<evidence type="ECO:0000256" key="1">
    <source>
        <dbReference type="SAM" id="SignalP"/>
    </source>
</evidence>
<dbReference type="Pfam" id="PF12680">
    <property type="entry name" value="SnoaL_2"/>
    <property type="match status" value="1"/>
</dbReference>
<dbReference type="Gene3D" id="3.10.450.50">
    <property type="match status" value="1"/>
</dbReference>
<comment type="caution">
    <text evidence="3">The sequence shown here is derived from an EMBL/GenBank/DDBJ whole genome shotgun (WGS) entry which is preliminary data.</text>
</comment>
<keyword evidence="1" id="KW-0732">Signal</keyword>
<dbReference type="InterPro" id="IPR011042">
    <property type="entry name" value="6-blade_b-propeller_TolB-like"/>
</dbReference>
<dbReference type="SUPFAM" id="SSF54427">
    <property type="entry name" value="NTF2-like"/>
    <property type="match status" value="1"/>
</dbReference>
<feature type="domain" description="SnoaL-like" evidence="2">
    <location>
        <begin position="299"/>
        <end position="389"/>
    </location>
</feature>
<evidence type="ECO:0000259" key="2">
    <source>
        <dbReference type="Pfam" id="PF12680"/>
    </source>
</evidence>
<feature type="signal peptide" evidence="1">
    <location>
        <begin position="1"/>
        <end position="17"/>
    </location>
</feature>
<proteinExistence type="predicted"/>
<gene>
    <name evidence="3" type="ORF">ACFOWD_07000</name>
</gene>
<accession>A0ABV8RBD2</accession>
<organism evidence="3 4">
    <name type="scientific">Polaribacter marinivivus</name>
    <dbReference type="NCBI Taxonomy" id="1524260"/>
    <lineage>
        <taxon>Bacteria</taxon>
        <taxon>Pseudomonadati</taxon>
        <taxon>Bacteroidota</taxon>
        <taxon>Flavobacteriia</taxon>
        <taxon>Flavobacteriales</taxon>
        <taxon>Flavobacteriaceae</taxon>
    </lineage>
</organism>